<dbReference type="OrthoDB" id="9806388at2"/>
<feature type="binding site" evidence="6">
    <location>
        <position position="94"/>
    </location>
    <ligand>
        <name>a divalent metal cation</name>
        <dbReference type="ChEBI" id="CHEBI:60240"/>
        <label>1</label>
    </ligand>
</feature>
<evidence type="ECO:0000256" key="2">
    <source>
        <dbReference type="ARBA" id="ARBA00022438"/>
    </source>
</evidence>
<organism evidence="8 9">
    <name type="scientific">Mesoplasma lactucae ATCC 49193</name>
    <dbReference type="NCBI Taxonomy" id="81460"/>
    <lineage>
        <taxon>Bacteria</taxon>
        <taxon>Bacillati</taxon>
        <taxon>Mycoplasmatota</taxon>
        <taxon>Mollicutes</taxon>
        <taxon>Entomoplasmatales</taxon>
        <taxon>Entomoplasmataceae</taxon>
        <taxon>Mesoplasma</taxon>
    </lineage>
</organism>
<dbReference type="AlphaFoldDB" id="A0A291IR16"/>
<dbReference type="HAMAP" id="MF_01974">
    <property type="entry name" value="MetAP_1"/>
    <property type="match status" value="1"/>
</dbReference>
<feature type="binding site" evidence="6">
    <location>
        <position position="176"/>
    </location>
    <ligand>
        <name>substrate</name>
    </ligand>
</feature>
<dbReference type="InterPro" id="IPR002467">
    <property type="entry name" value="Pept_M24A_MAP1"/>
</dbReference>
<dbReference type="InterPro" id="IPR001714">
    <property type="entry name" value="Pept_M24_MAP"/>
</dbReference>
<feature type="binding site" evidence="6">
    <location>
        <position position="105"/>
    </location>
    <ligand>
        <name>a divalent metal cation</name>
        <dbReference type="ChEBI" id="CHEBI:60240"/>
        <label>1</label>
    </ligand>
</feature>
<dbReference type="Pfam" id="PF00557">
    <property type="entry name" value="Peptidase_M24"/>
    <property type="match status" value="1"/>
</dbReference>
<feature type="binding site" evidence="6">
    <location>
        <position position="77"/>
    </location>
    <ligand>
        <name>substrate</name>
    </ligand>
</feature>
<dbReference type="SUPFAM" id="SSF55920">
    <property type="entry name" value="Creatinase/aminopeptidase"/>
    <property type="match status" value="1"/>
</dbReference>
<comment type="cofactor">
    <cofactor evidence="6">
        <name>Co(2+)</name>
        <dbReference type="ChEBI" id="CHEBI:48828"/>
    </cofactor>
    <cofactor evidence="6">
        <name>Zn(2+)</name>
        <dbReference type="ChEBI" id="CHEBI:29105"/>
    </cofactor>
    <cofactor evidence="6">
        <name>Mn(2+)</name>
        <dbReference type="ChEBI" id="CHEBI:29035"/>
    </cofactor>
    <cofactor evidence="6">
        <name>Fe(2+)</name>
        <dbReference type="ChEBI" id="CHEBI:29033"/>
    </cofactor>
    <text evidence="6">Binds 2 divalent metal cations per subunit. Has a high-affinity and a low affinity metal-binding site. The true nature of the physiological cofactor is under debate. The enzyme is active with cobalt, zinc, manganese or divalent iron ions. Most likely, methionine aminopeptidases function as mononuclear Fe(2+)-metalloproteases under physiological conditions, and the catalytically relevant metal-binding site has been assigned to the histidine-containing high-affinity site.</text>
</comment>
<keyword evidence="9" id="KW-1185">Reference proteome</keyword>
<dbReference type="Gene3D" id="3.90.230.10">
    <property type="entry name" value="Creatinase/methionine aminopeptidase superfamily"/>
    <property type="match status" value="1"/>
</dbReference>
<comment type="subunit">
    <text evidence="6">Monomer.</text>
</comment>
<dbReference type="GO" id="GO:0046872">
    <property type="term" value="F:metal ion binding"/>
    <property type="evidence" value="ECO:0007669"/>
    <property type="project" value="UniProtKB-UniRule"/>
</dbReference>
<dbReference type="GO" id="GO:0070006">
    <property type="term" value="F:metalloaminopeptidase activity"/>
    <property type="evidence" value="ECO:0007669"/>
    <property type="project" value="UniProtKB-UniRule"/>
</dbReference>
<evidence type="ECO:0000256" key="1">
    <source>
        <dbReference type="ARBA" id="ARBA00002521"/>
    </source>
</evidence>
<evidence type="ECO:0000256" key="6">
    <source>
        <dbReference type="HAMAP-Rule" id="MF_01974"/>
    </source>
</evidence>
<dbReference type="EMBL" id="CP023668">
    <property type="protein sequence ID" value="ATG97190.1"/>
    <property type="molecule type" value="Genomic_DNA"/>
</dbReference>
<sequence>MVTIKNEEQIENMRKAGKVLSEALHMLYDKAQVGVNILDLDKAFAEFIAKNGCESNFLDYGGFPKTICVSINDQLVHGIPRDRVIKDGDIVSIDAGCIYNGWHADSAFTKICGTPKSEKDVILLRVTEKSLDMAIELVKPGARIGDIGATIQEYVESFGFSVPRDYTGHGIGAEMHEDPYVPNYGSHGSGMRLRAGMVICIEPMVQEGSHLTRTDPDGWTVYSVDHSNSAHFEHTILVTETGHEVLTRYKGDK</sequence>
<dbReference type="RefSeq" id="WP_096862478.1">
    <property type="nucleotide sequence ID" value="NZ_CP023668.1"/>
</dbReference>
<dbReference type="PROSITE" id="PS00680">
    <property type="entry name" value="MAP_1"/>
    <property type="match status" value="1"/>
</dbReference>
<dbReference type="GO" id="GO:0005829">
    <property type="term" value="C:cytosol"/>
    <property type="evidence" value="ECO:0007669"/>
    <property type="project" value="TreeGrafter"/>
</dbReference>
<keyword evidence="3 6" id="KW-0645">Protease</keyword>
<gene>
    <name evidence="6 8" type="primary">map</name>
    <name evidence="8" type="ORF">CP520_00215</name>
</gene>
<dbReference type="GO" id="GO:0004239">
    <property type="term" value="F:initiator methionyl aminopeptidase activity"/>
    <property type="evidence" value="ECO:0007669"/>
    <property type="project" value="UniProtKB-UniRule"/>
</dbReference>
<evidence type="ECO:0000256" key="4">
    <source>
        <dbReference type="ARBA" id="ARBA00022723"/>
    </source>
</evidence>
<name>A0A291IR16_9MOLU</name>
<protein>
    <recommendedName>
        <fullName evidence="6 7">Methionine aminopeptidase</fullName>
        <shortName evidence="6">MAP</shortName>
        <shortName evidence="6">MetAP</shortName>
        <ecNumber evidence="6 7">3.4.11.18</ecNumber>
    </recommendedName>
    <alternativeName>
        <fullName evidence="6">Peptidase M</fullName>
    </alternativeName>
</protein>
<accession>A0A291IR16</accession>
<feature type="binding site" evidence="6">
    <location>
        <position position="233"/>
    </location>
    <ligand>
        <name>a divalent metal cation</name>
        <dbReference type="ChEBI" id="CHEBI:60240"/>
        <label>1</label>
    </ligand>
</feature>
<keyword evidence="5 6" id="KW-0378">Hydrolase</keyword>
<dbReference type="CDD" id="cd01086">
    <property type="entry name" value="MetAP1"/>
    <property type="match status" value="1"/>
</dbReference>
<dbReference type="Proteomes" id="UP000232227">
    <property type="component" value="Chromosome"/>
</dbReference>
<feature type="binding site" evidence="6">
    <location>
        <position position="233"/>
    </location>
    <ligand>
        <name>a divalent metal cation</name>
        <dbReference type="ChEBI" id="CHEBI:60240"/>
        <label>2</label>
        <note>catalytic</note>
    </ligand>
</feature>
<feature type="binding site" evidence="6">
    <location>
        <position position="105"/>
    </location>
    <ligand>
        <name>a divalent metal cation</name>
        <dbReference type="ChEBI" id="CHEBI:60240"/>
        <label>2</label>
        <note>catalytic</note>
    </ligand>
</feature>
<evidence type="ECO:0000313" key="9">
    <source>
        <dbReference type="Proteomes" id="UP000232227"/>
    </source>
</evidence>
<feature type="binding site" evidence="6">
    <location>
        <position position="202"/>
    </location>
    <ligand>
        <name>a divalent metal cation</name>
        <dbReference type="ChEBI" id="CHEBI:60240"/>
        <label>2</label>
        <note>catalytic</note>
    </ligand>
</feature>
<comment type="function">
    <text evidence="1 6">Removes the N-terminal methionine from nascent proteins. The N-terminal methionine is often cleaved when the second residue in the primary sequence is small and uncharged (Met-Ala-, Cys, Gly, Pro, Ser, Thr, or Val). Requires deformylation of the N(alpha)-formylated initiator methionine before it can be hydrolyzed.</text>
</comment>
<dbReference type="InterPro" id="IPR000994">
    <property type="entry name" value="Pept_M24"/>
</dbReference>
<evidence type="ECO:0000256" key="7">
    <source>
        <dbReference type="RuleBase" id="RU003653"/>
    </source>
</evidence>
<dbReference type="NCBIfam" id="TIGR00500">
    <property type="entry name" value="met_pdase_I"/>
    <property type="match status" value="1"/>
</dbReference>
<keyword evidence="4 6" id="KW-0479">Metal-binding</keyword>
<dbReference type="PANTHER" id="PTHR43330:SF27">
    <property type="entry name" value="METHIONINE AMINOPEPTIDASE"/>
    <property type="match status" value="1"/>
</dbReference>
<proteinExistence type="inferred from homology"/>
<evidence type="ECO:0000256" key="3">
    <source>
        <dbReference type="ARBA" id="ARBA00022670"/>
    </source>
</evidence>
<evidence type="ECO:0000313" key="8">
    <source>
        <dbReference type="EMBL" id="ATG97190.1"/>
    </source>
</evidence>
<feature type="binding site" evidence="6">
    <location>
        <position position="169"/>
    </location>
    <ligand>
        <name>a divalent metal cation</name>
        <dbReference type="ChEBI" id="CHEBI:60240"/>
        <label>2</label>
        <note>catalytic</note>
    </ligand>
</feature>
<dbReference type="PRINTS" id="PR00599">
    <property type="entry name" value="MAPEPTIDASE"/>
</dbReference>
<reference evidence="8 9" key="1">
    <citation type="submission" date="2017-09" db="EMBL/GenBank/DDBJ databases">
        <title>SPAdes assembly of the Mesoplasma lactucae genome.</title>
        <authorList>
            <person name="Knight T.F."/>
            <person name="Rubinstein R."/>
            <person name="Citino T."/>
        </authorList>
    </citation>
    <scope>NUCLEOTIDE SEQUENCE [LARGE SCALE GENOMIC DNA]</scope>
    <source>
        <strain evidence="8 9">831-C4</strain>
    </source>
</reference>
<dbReference type="PANTHER" id="PTHR43330">
    <property type="entry name" value="METHIONINE AMINOPEPTIDASE"/>
    <property type="match status" value="1"/>
</dbReference>
<evidence type="ECO:0000256" key="5">
    <source>
        <dbReference type="ARBA" id="ARBA00022801"/>
    </source>
</evidence>
<comment type="similarity">
    <text evidence="6">Belongs to the peptidase M24A family. Methionine aminopeptidase type 1 subfamily.</text>
</comment>
<comment type="catalytic activity">
    <reaction evidence="6 7">
        <text>Release of N-terminal amino acids, preferentially methionine, from peptides and arylamides.</text>
        <dbReference type="EC" id="3.4.11.18"/>
    </reaction>
</comment>
<dbReference type="KEGG" id="mlac:CP520_00215"/>
<dbReference type="InterPro" id="IPR036005">
    <property type="entry name" value="Creatinase/aminopeptidase-like"/>
</dbReference>
<dbReference type="GO" id="GO:0006508">
    <property type="term" value="P:proteolysis"/>
    <property type="evidence" value="ECO:0007669"/>
    <property type="project" value="UniProtKB-KW"/>
</dbReference>
<keyword evidence="2 6" id="KW-0031">Aminopeptidase</keyword>
<dbReference type="EC" id="3.4.11.18" evidence="6 7"/>